<dbReference type="Proteomes" id="UP000030641">
    <property type="component" value="Unassembled WGS sequence"/>
</dbReference>
<dbReference type="AlphaFoldDB" id="A0A074Y3F8"/>
<feature type="compositionally biased region" description="Basic and acidic residues" evidence="1">
    <location>
        <begin position="317"/>
        <end position="327"/>
    </location>
</feature>
<evidence type="ECO:0000256" key="1">
    <source>
        <dbReference type="SAM" id="MobiDB-lite"/>
    </source>
</evidence>
<dbReference type="InterPro" id="IPR029063">
    <property type="entry name" value="SAM-dependent_MTases_sf"/>
</dbReference>
<accession>A0A074Y3F8</accession>
<dbReference type="OMA" id="FPLYVCI"/>
<name>A0A074Y3F8_AURSE</name>
<proteinExistence type="predicted"/>
<feature type="region of interest" description="Disordered" evidence="1">
    <location>
        <begin position="317"/>
        <end position="345"/>
    </location>
</feature>
<dbReference type="RefSeq" id="XP_013340630.1">
    <property type="nucleotide sequence ID" value="XM_013485176.1"/>
</dbReference>
<dbReference type="Gene3D" id="3.40.50.150">
    <property type="entry name" value="Vaccinia Virus protein VP39"/>
    <property type="match status" value="1"/>
</dbReference>
<dbReference type="EMBL" id="KL584772">
    <property type="protein sequence ID" value="KEQ92240.1"/>
    <property type="molecule type" value="Genomic_DNA"/>
</dbReference>
<dbReference type="GeneID" id="25371516"/>
<reference evidence="2 3" key="1">
    <citation type="journal article" date="2014" name="BMC Genomics">
        <title>Genome sequencing of four Aureobasidium pullulans varieties: biotechnological potential, stress tolerance, and description of new species.</title>
        <authorList>
            <person name="Gostin Ar C."/>
            <person name="Ohm R.A."/>
            <person name="Kogej T."/>
            <person name="Sonjak S."/>
            <person name="Turk M."/>
            <person name="Zajc J."/>
            <person name="Zalar P."/>
            <person name="Grube M."/>
            <person name="Sun H."/>
            <person name="Han J."/>
            <person name="Sharma A."/>
            <person name="Chiniquy J."/>
            <person name="Ngan C.Y."/>
            <person name="Lipzen A."/>
            <person name="Barry K."/>
            <person name="Grigoriev I.V."/>
            <person name="Gunde-Cimerman N."/>
        </authorList>
    </citation>
    <scope>NUCLEOTIDE SEQUENCE [LARGE SCALE GENOMIC DNA]</scope>
    <source>
        <strain evidence="2 3">EXF-2481</strain>
    </source>
</reference>
<dbReference type="OrthoDB" id="506498at2759"/>
<dbReference type="SUPFAM" id="SSF53335">
    <property type="entry name" value="S-adenosyl-L-methionine-dependent methyltransferases"/>
    <property type="match status" value="1"/>
</dbReference>
<dbReference type="InParanoid" id="A0A074Y3F8"/>
<dbReference type="HOGENOM" id="CLU_010595_10_1_1"/>
<keyword evidence="3" id="KW-1185">Reference proteome</keyword>
<dbReference type="STRING" id="1043005.A0A074Y3F8"/>
<sequence length="345" mass="39350">MSSIAQPQPRSDDSVHEFGRDFLSFSVQHGVYCVPIDEEEINRQADFYDIISRLFEGRTFLPINLTPEFVLDCGSGCGVEWAEEVMEKSEMGSASSSSVDDDFACQVIAIDIYHTIGSSPGVIKKRWNLNEAFRYGQAELARDKYDLINSSFLADGINAARWASYVQDLHGRLQRNGWLQMIEAQFHIQSNSGRTLEHLSRWWTIYSNALERQRKDPRAGVDLSRHMVNAGFVNISFEPKQLPIGEWPQDPRLREIGRDMKPIAVQTLKSLGVYHCRNSGMSESDFDQLIAGCERELFDASLRLYIPLFAVWGQRTDSEQKHTEDGATRYNPHSNRRLPPPVDWA</sequence>
<protein>
    <recommendedName>
        <fullName evidence="4">Methyltransferase domain-containing protein</fullName>
    </recommendedName>
</protein>
<gene>
    <name evidence="2" type="ORF">AUEXF2481DRAFT_7931</name>
</gene>
<evidence type="ECO:0000313" key="3">
    <source>
        <dbReference type="Proteomes" id="UP000030641"/>
    </source>
</evidence>
<evidence type="ECO:0000313" key="2">
    <source>
        <dbReference type="EMBL" id="KEQ92240.1"/>
    </source>
</evidence>
<organism evidence="2 3">
    <name type="scientific">Aureobasidium subglaciale (strain EXF-2481)</name>
    <name type="common">Aureobasidium pullulans var. subglaciale</name>
    <dbReference type="NCBI Taxonomy" id="1043005"/>
    <lineage>
        <taxon>Eukaryota</taxon>
        <taxon>Fungi</taxon>
        <taxon>Dikarya</taxon>
        <taxon>Ascomycota</taxon>
        <taxon>Pezizomycotina</taxon>
        <taxon>Dothideomycetes</taxon>
        <taxon>Dothideomycetidae</taxon>
        <taxon>Dothideales</taxon>
        <taxon>Saccotheciaceae</taxon>
        <taxon>Aureobasidium</taxon>
    </lineage>
</organism>
<evidence type="ECO:0008006" key="4">
    <source>
        <dbReference type="Google" id="ProtNLM"/>
    </source>
</evidence>